<dbReference type="InterPro" id="IPR000960">
    <property type="entry name" value="Flavin_mOase"/>
</dbReference>
<dbReference type="RefSeq" id="WP_338453296.1">
    <property type="nucleotide sequence ID" value="NZ_CP137640.1"/>
</dbReference>
<gene>
    <name evidence="2" type="ORF">R4Z09_17480</name>
</gene>
<dbReference type="PRINTS" id="PR00368">
    <property type="entry name" value="FADPNR"/>
</dbReference>
<evidence type="ECO:0000313" key="3">
    <source>
        <dbReference type="Proteomes" id="UP001357223"/>
    </source>
</evidence>
<organism evidence="2 3">
    <name type="scientific">Niallia oryzisoli</name>
    <dbReference type="NCBI Taxonomy" id="1737571"/>
    <lineage>
        <taxon>Bacteria</taxon>
        <taxon>Bacillati</taxon>
        <taxon>Bacillota</taxon>
        <taxon>Bacilli</taxon>
        <taxon>Bacillales</taxon>
        <taxon>Bacillaceae</taxon>
        <taxon>Niallia</taxon>
    </lineage>
</organism>
<dbReference type="GO" id="GO:0016491">
    <property type="term" value="F:oxidoreductase activity"/>
    <property type="evidence" value="ECO:0007669"/>
    <property type="project" value="UniProtKB-KW"/>
</dbReference>
<dbReference type="InterPro" id="IPR050982">
    <property type="entry name" value="Auxin_biosynth/cation_transpt"/>
</dbReference>
<dbReference type="EMBL" id="CP137640">
    <property type="protein sequence ID" value="WVX84422.1"/>
    <property type="molecule type" value="Genomic_DNA"/>
</dbReference>
<accession>A0ABZ2CKV7</accession>
<dbReference type="Gene3D" id="3.50.50.60">
    <property type="entry name" value="FAD/NAD(P)-binding domain"/>
    <property type="match status" value="1"/>
</dbReference>
<protein>
    <submittedName>
        <fullName evidence="2">NAD(P)/FAD-dependent oxidoreductase</fullName>
        <ecNumber evidence="2">1.14.13.-</ecNumber>
    </submittedName>
</protein>
<evidence type="ECO:0000256" key="1">
    <source>
        <dbReference type="ARBA" id="ARBA00023002"/>
    </source>
</evidence>
<dbReference type="InterPro" id="IPR036188">
    <property type="entry name" value="FAD/NAD-bd_sf"/>
</dbReference>
<keyword evidence="3" id="KW-1185">Reference proteome</keyword>
<dbReference type="Pfam" id="PF13738">
    <property type="entry name" value="Pyr_redox_3"/>
    <property type="match status" value="1"/>
</dbReference>
<dbReference type="EC" id="1.14.13.-" evidence="2"/>
<dbReference type="Proteomes" id="UP001357223">
    <property type="component" value="Chromosome"/>
</dbReference>
<keyword evidence="1 2" id="KW-0560">Oxidoreductase</keyword>
<dbReference type="PANTHER" id="PTHR43539">
    <property type="entry name" value="FLAVIN-BINDING MONOOXYGENASE-LIKE PROTEIN (AFU_ORTHOLOGUE AFUA_4G09220)"/>
    <property type="match status" value="1"/>
</dbReference>
<dbReference type="PRINTS" id="PR00469">
    <property type="entry name" value="PNDRDTASEII"/>
</dbReference>
<reference evidence="2 3" key="1">
    <citation type="submission" date="2023-10" db="EMBL/GenBank/DDBJ databases">
        <title>Niallia locisalis sp.nov. isolated from a salt pond sample.</title>
        <authorList>
            <person name="Li X.-J."/>
            <person name="Dong L."/>
        </authorList>
    </citation>
    <scope>NUCLEOTIDE SEQUENCE [LARGE SCALE GENOMIC DNA]</scope>
    <source>
        <strain evidence="2 3">DSM 29761</strain>
    </source>
</reference>
<proteinExistence type="predicted"/>
<evidence type="ECO:0000313" key="2">
    <source>
        <dbReference type="EMBL" id="WVX84422.1"/>
    </source>
</evidence>
<name>A0ABZ2CKV7_9BACI</name>
<dbReference type="SUPFAM" id="SSF51905">
    <property type="entry name" value="FAD/NAD(P)-binding domain"/>
    <property type="match status" value="2"/>
</dbReference>
<dbReference type="PANTHER" id="PTHR43539:SF78">
    <property type="entry name" value="FLAVIN-CONTAINING MONOOXYGENASE"/>
    <property type="match status" value="1"/>
</dbReference>
<sequence>MTMVYDVVVIGGGQAGLSMGYYLKQTGLSYIILDNQNVVGDVWRKRYDSLILFTPRAYSSLPGLTLKGDPSGFPTKDEIANYLENYARTFDLPIQSNCHVKRIQNENDLFIISANEGTVIKTKKVVIATGPFHTSRIPAFAKELPEQVVQLHSSQYKNKSQLNEGAVLVVGGGNSGAQIAVELSQTHETYLSVSHKLRFLPLSIGNKSFFWWCEKLGILQSNRDSFIGKKVQGKPDPIFGFELKERIKNQQIKVKSRTASIEKDEICFVDQTKIKVQNVIWATGYTQDYSWIDVPELLDEDGKIMYNRGITNIEGLYFLGMPWQHRRGSALLLGVGDDAEYLAKQISKLTKTHLD</sequence>
<dbReference type="PIRSF" id="PIRSF000332">
    <property type="entry name" value="FMO"/>
    <property type="match status" value="1"/>
</dbReference>